<comment type="similarity">
    <text evidence="4">Belongs to the cyclic nucleotide phosphodiesterase class-III family.</text>
</comment>
<evidence type="ECO:0000313" key="7">
    <source>
        <dbReference type="Proteomes" id="UP000237632"/>
    </source>
</evidence>
<dbReference type="PANTHER" id="PTHR42988:SF2">
    <property type="entry name" value="CYCLIC NUCLEOTIDE PHOSPHODIESTERASE CBUA0032-RELATED"/>
    <property type="match status" value="1"/>
</dbReference>
<sequence length="266" mass="29503">MTVIAQLSDIHVRPHGVLYQDAVDSNVMFSAAVDSLNRIRPEPDLIVISGDLTDEGTEDEYQKLRELLVELRRPFVVLPGNHDDRGNLRAAFSDHAWLPNEGALSFALDVGELRLVALDTSVPGLHHGELDAETLAWLDSELTEHRSRTVVIVMHHPPFMTGIPYLDIYGLRNADAFARVLARHSNVDRILAGHVHRSMQTRLGSVPVLTCPSTTTQIALRVEADAQPASFLEPPAYMLHRWTGRGQSAVSHLCYVGHFEGPFPFA</sequence>
<dbReference type="InterPro" id="IPR029052">
    <property type="entry name" value="Metallo-depent_PP-like"/>
</dbReference>
<name>A0A132DAM9_BURVI</name>
<protein>
    <submittedName>
        <fullName evidence="6">Phosphodiesterase</fullName>
    </submittedName>
</protein>
<evidence type="ECO:0000256" key="2">
    <source>
        <dbReference type="ARBA" id="ARBA00022801"/>
    </source>
</evidence>
<dbReference type="Proteomes" id="UP000237632">
    <property type="component" value="Unassembled WGS sequence"/>
</dbReference>
<accession>A0A132DAM9</accession>
<dbReference type="Pfam" id="PF00149">
    <property type="entry name" value="Metallophos"/>
    <property type="match status" value="1"/>
</dbReference>
<keyword evidence="1" id="KW-0479">Metal-binding</keyword>
<dbReference type="Gene3D" id="3.60.21.40">
    <property type="entry name" value="GpdQ, catalytic alpha/beta sandwich domain"/>
    <property type="match status" value="1"/>
</dbReference>
<dbReference type="EMBL" id="PVHK01000122">
    <property type="protein sequence ID" value="PRH41152.1"/>
    <property type="molecule type" value="Genomic_DNA"/>
</dbReference>
<dbReference type="CDD" id="cd07402">
    <property type="entry name" value="MPP_GpdQ"/>
    <property type="match status" value="1"/>
</dbReference>
<evidence type="ECO:0000256" key="1">
    <source>
        <dbReference type="ARBA" id="ARBA00022723"/>
    </source>
</evidence>
<dbReference type="InterPro" id="IPR026575">
    <property type="entry name" value="GpdQ/CpdA-like"/>
</dbReference>
<evidence type="ECO:0000256" key="4">
    <source>
        <dbReference type="ARBA" id="ARBA00025742"/>
    </source>
</evidence>
<reference evidence="6 7" key="1">
    <citation type="submission" date="2018-03" db="EMBL/GenBank/DDBJ databases">
        <authorList>
            <person name="Nguyen K."/>
            <person name="Fouts D."/>
            <person name="Sutton G."/>
        </authorList>
    </citation>
    <scope>NUCLEOTIDE SEQUENCE [LARGE SCALE GENOMIC DNA]</scope>
    <source>
        <strain evidence="6 7">AU3578</strain>
    </source>
</reference>
<gene>
    <name evidence="6" type="ORF">C6T65_17270</name>
</gene>
<proteinExistence type="inferred from homology"/>
<dbReference type="Gene3D" id="3.30.750.180">
    <property type="entry name" value="GpdQ, beta-strand dimerisation domain"/>
    <property type="match status" value="1"/>
</dbReference>
<comment type="caution">
    <text evidence="6">The sequence shown here is derived from an EMBL/GenBank/DDBJ whole genome shotgun (WGS) entry which is preliminary data.</text>
</comment>
<organism evidence="6 7">
    <name type="scientific">Burkholderia vietnamiensis</name>
    <dbReference type="NCBI Taxonomy" id="60552"/>
    <lineage>
        <taxon>Bacteria</taxon>
        <taxon>Pseudomonadati</taxon>
        <taxon>Pseudomonadota</taxon>
        <taxon>Betaproteobacteria</taxon>
        <taxon>Burkholderiales</taxon>
        <taxon>Burkholderiaceae</taxon>
        <taxon>Burkholderia</taxon>
        <taxon>Burkholderia cepacia complex</taxon>
    </lineage>
</organism>
<evidence type="ECO:0000313" key="6">
    <source>
        <dbReference type="EMBL" id="PRH41152.1"/>
    </source>
</evidence>
<dbReference type="InterPro" id="IPR042283">
    <property type="entry name" value="GpdQ_catalytic"/>
</dbReference>
<dbReference type="InterPro" id="IPR050884">
    <property type="entry name" value="CNP_phosphodiesterase-III"/>
</dbReference>
<keyword evidence="2" id="KW-0378">Hydrolase</keyword>
<dbReference type="AlphaFoldDB" id="A0A132DAM9"/>
<dbReference type="InterPro" id="IPR042281">
    <property type="entry name" value="GpdQ_beta-strand"/>
</dbReference>
<feature type="domain" description="Calcineurin-like phosphoesterase" evidence="5">
    <location>
        <begin position="4"/>
        <end position="197"/>
    </location>
</feature>
<keyword evidence="3" id="KW-0408">Iron</keyword>
<dbReference type="SUPFAM" id="SSF56300">
    <property type="entry name" value="Metallo-dependent phosphatases"/>
    <property type="match status" value="1"/>
</dbReference>
<dbReference type="GO" id="GO:0046872">
    <property type="term" value="F:metal ion binding"/>
    <property type="evidence" value="ECO:0007669"/>
    <property type="project" value="UniProtKB-KW"/>
</dbReference>
<dbReference type="GO" id="GO:0004112">
    <property type="term" value="F:cyclic-nucleotide phosphodiesterase activity"/>
    <property type="evidence" value="ECO:0007669"/>
    <property type="project" value="InterPro"/>
</dbReference>
<evidence type="ECO:0000259" key="5">
    <source>
        <dbReference type="Pfam" id="PF00149"/>
    </source>
</evidence>
<evidence type="ECO:0000256" key="3">
    <source>
        <dbReference type="ARBA" id="ARBA00023004"/>
    </source>
</evidence>
<dbReference type="RefSeq" id="WP_014724549.1">
    <property type="nucleotide sequence ID" value="NZ_BGKC01000002.1"/>
</dbReference>
<dbReference type="InterPro" id="IPR004843">
    <property type="entry name" value="Calcineurin-like_PHP"/>
</dbReference>
<dbReference type="PANTHER" id="PTHR42988">
    <property type="entry name" value="PHOSPHOHYDROLASE"/>
    <property type="match status" value="1"/>
</dbReference>